<organism evidence="3 4">
    <name type="scientific">Vigna unguiculata</name>
    <name type="common">Cowpea</name>
    <dbReference type="NCBI Taxonomy" id="3917"/>
    <lineage>
        <taxon>Eukaryota</taxon>
        <taxon>Viridiplantae</taxon>
        <taxon>Streptophyta</taxon>
        <taxon>Embryophyta</taxon>
        <taxon>Tracheophyta</taxon>
        <taxon>Spermatophyta</taxon>
        <taxon>Magnoliopsida</taxon>
        <taxon>eudicotyledons</taxon>
        <taxon>Gunneridae</taxon>
        <taxon>Pentapetalae</taxon>
        <taxon>rosids</taxon>
        <taxon>fabids</taxon>
        <taxon>Fabales</taxon>
        <taxon>Fabaceae</taxon>
        <taxon>Papilionoideae</taxon>
        <taxon>50 kb inversion clade</taxon>
        <taxon>NPAAA clade</taxon>
        <taxon>indigoferoid/millettioid clade</taxon>
        <taxon>Phaseoleae</taxon>
        <taxon>Vigna</taxon>
    </lineage>
</organism>
<dbReference type="PANTHER" id="PTHR48021:SF19">
    <property type="entry name" value="GENERAL SUBSTRATE TRANSPORTER"/>
    <property type="match status" value="1"/>
</dbReference>
<keyword evidence="4" id="KW-1185">Reference proteome</keyword>
<keyword evidence="2" id="KW-0762">Sugar transport</keyword>
<dbReference type="Proteomes" id="UP000501690">
    <property type="component" value="Linkage Group LG8"/>
</dbReference>
<reference evidence="3 4" key="1">
    <citation type="submission" date="2019-04" db="EMBL/GenBank/DDBJ databases">
        <title>An improved genome assembly and genetic linkage map for asparagus bean, Vigna unguiculata ssp. sesquipedialis.</title>
        <authorList>
            <person name="Xia Q."/>
            <person name="Zhang R."/>
            <person name="Dong Y."/>
        </authorList>
    </citation>
    <scope>NUCLEOTIDE SEQUENCE [LARGE SCALE GENOMIC DNA]</scope>
    <source>
        <tissue evidence="3">Leaf</tissue>
    </source>
</reference>
<protein>
    <submittedName>
        <fullName evidence="3">MFS transporter</fullName>
    </submittedName>
</protein>
<gene>
    <name evidence="3" type="ORF">DEO72_LG8g1159</name>
</gene>
<dbReference type="Gene3D" id="1.20.1250.20">
    <property type="entry name" value="MFS general substrate transporter like domains"/>
    <property type="match status" value="1"/>
</dbReference>
<dbReference type="GO" id="GO:0016020">
    <property type="term" value="C:membrane"/>
    <property type="evidence" value="ECO:0007669"/>
    <property type="project" value="TreeGrafter"/>
</dbReference>
<accession>A0A4D6MQ29</accession>
<evidence type="ECO:0000256" key="2">
    <source>
        <dbReference type="ARBA" id="ARBA00022597"/>
    </source>
</evidence>
<dbReference type="AlphaFoldDB" id="A0A4D6MQ29"/>
<dbReference type="GO" id="GO:0022857">
    <property type="term" value="F:transmembrane transporter activity"/>
    <property type="evidence" value="ECO:0007669"/>
    <property type="project" value="TreeGrafter"/>
</dbReference>
<comment type="similarity">
    <text evidence="1">Belongs to the major facilitator superfamily. Sugar transporter (TC 2.A.1.1) family.</text>
</comment>
<dbReference type="PANTHER" id="PTHR48021">
    <property type="match status" value="1"/>
</dbReference>
<name>A0A4D6MQ29_VIGUN</name>
<sequence length="167" mass="19214">MSFACRLRAVYSCSAHHLCVPRTVRMSSTCRLHCLRVVCEQSARPPCTIRELSARHPRTIRELSAHLPRTVREVSARIVPSIVHLLTLPFILDSPKWLAKVGQWKECESALQRLRGKHADVYQEAAEIRVYNKFLVWFGIVWSGDMKCHKKRAFSMTPETMTPENLS</sequence>
<dbReference type="InterPro" id="IPR036259">
    <property type="entry name" value="MFS_trans_sf"/>
</dbReference>
<proteinExistence type="inferred from homology"/>
<keyword evidence="2" id="KW-0813">Transport</keyword>
<evidence type="ECO:0000313" key="3">
    <source>
        <dbReference type="EMBL" id="QCE03138.1"/>
    </source>
</evidence>
<dbReference type="InterPro" id="IPR050549">
    <property type="entry name" value="MFS_Trehalose_Transporter"/>
</dbReference>
<evidence type="ECO:0000256" key="1">
    <source>
        <dbReference type="ARBA" id="ARBA00010992"/>
    </source>
</evidence>
<evidence type="ECO:0000313" key="4">
    <source>
        <dbReference type="Proteomes" id="UP000501690"/>
    </source>
</evidence>
<dbReference type="EMBL" id="CP039352">
    <property type="protein sequence ID" value="QCE03138.1"/>
    <property type="molecule type" value="Genomic_DNA"/>
</dbReference>